<dbReference type="EMBL" id="CP001670">
    <property type="protein sequence ID" value="AFZ81351.1"/>
    <property type="molecule type" value="Genomic_DNA"/>
</dbReference>
<evidence type="ECO:0000256" key="5">
    <source>
        <dbReference type="ARBA" id="ARBA00022737"/>
    </source>
</evidence>
<dbReference type="eggNOG" id="KOG0761">
    <property type="taxonomic scope" value="Eukaryota"/>
</dbReference>
<dbReference type="STRING" id="1537102.L0B287"/>
<dbReference type="Pfam" id="PF00153">
    <property type="entry name" value="Mito_carr"/>
    <property type="match status" value="2"/>
</dbReference>
<feature type="repeat" description="Solcar" evidence="10">
    <location>
        <begin position="115"/>
        <end position="203"/>
    </location>
</feature>
<evidence type="ECO:0000256" key="4">
    <source>
        <dbReference type="ARBA" id="ARBA00022692"/>
    </source>
</evidence>
<keyword evidence="3 11" id="KW-0813">Transport</keyword>
<dbReference type="Proteomes" id="UP000031512">
    <property type="component" value="Chromosome 3"/>
</dbReference>
<dbReference type="PROSITE" id="PS50920">
    <property type="entry name" value="SOLCAR"/>
    <property type="match status" value="2"/>
</dbReference>
<dbReference type="OrthoDB" id="409586at2759"/>
<dbReference type="PANTHER" id="PTHR45760:SF2">
    <property type="entry name" value="FI19922P1-RELATED"/>
    <property type="match status" value="1"/>
</dbReference>
<dbReference type="AlphaFoldDB" id="L0B287"/>
<keyword evidence="13" id="KW-1185">Reference proteome</keyword>
<evidence type="ECO:0000256" key="3">
    <source>
        <dbReference type="ARBA" id="ARBA00022448"/>
    </source>
</evidence>
<feature type="repeat" description="Solcar" evidence="10">
    <location>
        <begin position="17"/>
        <end position="99"/>
    </location>
</feature>
<dbReference type="KEGG" id="beq:BEWA_007600"/>
<dbReference type="Gene3D" id="1.50.40.10">
    <property type="entry name" value="Mitochondrial carrier domain"/>
    <property type="match status" value="1"/>
</dbReference>
<evidence type="ECO:0000256" key="8">
    <source>
        <dbReference type="ARBA" id="ARBA00023128"/>
    </source>
</evidence>
<evidence type="ECO:0000256" key="7">
    <source>
        <dbReference type="ARBA" id="ARBA00022989"/>
    </source>
</evidence>
<keyword evidence="4 10" id="KW-0812">Transmembrane</keyword>
<evidence type="ECO:0000313" key="12">
    <source>
        <dbReference type="EMBL" id="AFZ81351.1"/>
    </source>
</evidence>
<dbReference type="RefSeq" id="XP_004831017.1">
    <property type="nucleotide sequence ID" value="XM_004830960.1"/>
</dbReference>
<name>L0B287_THEEQ</name>
<reference evidence="12 13" key="1">
    <citation type="journal article" date="2012" name="BMC Genomics">
        <title>Comparative genomic analysis and phylogenetic position of Theileria equi.</title>
        <authorList>
            <person name="Kappmeyer L.S."/>
            <person name="Thiagarajan M."/>
            <person name="Herndon D.R."/>
            <person name="Ramsay J.D."/>
            <person name="Caler E."/>
            <person name="Djikeng A."/>
            <person name="Gillespie J.J."/>
            <person name="Lau A.O."/>
            <person name="Roalson E.H."/>
            <person name="Silva J.C."/>
            <person name="Silva M.G."/>
            <person name="Suarez C.E."/>
            <person name="Ueti M.W."/>
            <person name="Nene V.M."/>
            <person name="Mealey R.H."/>
            <person name="Knowles D.P."/>
            <person name="Brayton K.A."/>
        </authorList>
    </citation>
    <scope>NUCLEOTIDE SEQUENCE [LARGE SCALE GENOMIC DNA]</scope>
    <source>
        <strain evidence="12 13">WA</strain>
    </source>
</reference>
<evidence type="ECO:0000256" key="10">
    <source>
        <dbReference type="PROSITE-ProRule" id="PRU00282"/>
    </source>
</evidence>
<keyword evidence="6" id="KW-0999">Mitochondrion inner membrane</keyword>
<accession>L0B287</accession>
<evidence type="ECO:0000256" key="6">
    <source>
        <dbReference type="ARBA" id="ARBA00022792"/>
    </source>
</evidence>
<evidence type="ECO:0000256" key="2">
    <source>
        <dbReference type="ARBA" id="ARBA00006375"/>
    </source>
</evidence>
<keyword evidence="5" id="KW-0677">Repeat</keyword>
<keyword evidence="9 10" id="KW-0472">Membrane</keyword>
<comment type="similarity">
    <text evidence="2 11">Belongs to the mitochondrial carrier (TC 2.A.29) family.</text>
</comment>
<keyword evidence="8" id="KW-0496">Mitochondrion</keyword>
<sequence length="203" mass="23400">MTIVGHAIFLYTYDSLKHDVSTPIASLLSRLVTMVFVQPLDCMRTYSQANLYGNKVPSFKEVAKSKGFFSLYKGSYPTLIRDIPFSTFHWPINEFLYKKITGMERFRERELTQMESMYIPFISGTFSSIIATIFSQPFDIIKTNIQAAGLDHRCLKKSTVLSEFRRLNKNYGMRGFFIGIGPRMFKVVPGSAIMSATYYYYNK</sequence>
<dbReference type="InterPro" id="IPR018108">
    <property type="entry name" value="MCP_transmembrane"/>
</dbReference>
<dbReference type="SUPFAM" id="SSF103506">
    <property type="entry name" value="Mitochondrial carrier"/>
    <property type="match status" value="1"/>
</dbReference>
<dbReference type="InterPro" id="IPR045315">
    <property type="entry name" value="Mtm1-like"/>
</dbReference>
<evidence type="ECO:0000313" key="13">
    <source>
        <dbReference type="Proteomes" id="UP000031512"/>
    </source>
</evidence>
<dbReference type="VEuPathDB" id="PiroplasmaDB:BEWA_007600"/>
<protein>
    <submittedName>
        <fullName evidence="12">Mitochondrial carrier protein, putative</fullName>
    </submittedName>
</protein>
<dbReference type="PANTHER" id="PTHR45760">
    <property type="entry name" value="FI19922P1-RELATED"/>
    <property type="match status" value="1"/>
</dbReference>
<evidence type="ECO:0000256" key="11">
    <source>
        <dbReference type="RuleBase" id="RU000488"/>
    </source>
</evidence>
<comment type="subcellular location">
    <subcellularLocation>
        <location evidence="1">Mitochondrion inner membrane</location>
        <topology evidence="1">Multi-pass membrane protein</topology>
    </subcellularLocation>
</comment>
<dbReference type="GO" id="GO:0005743">
    <property type="term" value="C:mitochondrial inner membrane"/>
    <property type="evidence" value="ECO:0007669"/>
    <property type="project" value="UniProtKB-SubCell"/>
</dbReference>
<keyword evidence="7" id="KW-1133">Transmembrane helix</keyword>
<evidence type="ECO:0000256" key="9">
    <source>
        <dbReference type="ARBA" id="ARBA00023136"/>
    </source>
</evidence>
<gene>
    <name evidence="12" type="ORF">BEWA_007600</name>
</gene>
<dbReference type="GO" id="GO:1990542">
    <property type="term" value="P:mitochondrial transmembrane transport"/>
    <property type="evidence" value="ECO:0007669"/>
    <property type="project" value="InterPro"/>
</dbReference>
<organism evidence="12 13">
    <name type="scientific">Theileria equi strain WA</name>
    <dbReference type="NCBI Taxonomy" id="1537102"/>
    <lineage>
        <taxon>Eukaryota</taxon>
        <taxon>Sar</taxon>
        <taxon>Alveolata</taxon>
        <taxon>Apicomplexa</taxon>
        <taxon>Aconoidasida</taxon>
        <taxon>Piroplasmida</taxon>
        <taxon>Theileriidae</taxon>
        <taxon>Theileria</taxon>
    </lineage>
</organism>
<dbReference type="GeneID" id="15804681"/>
<evidence type="ECO:0000256" key="1">
    <source>
        <dbReference type="ARBA" id="ARBA00004448"/>
    </source>
</evidence>
<dbReference type="InterPro" id="IPR023395">
    <property type="entry name" value="MCP_dom_sf"/>
</dbReference>
<proteinExistence type="inferred from homology"/>